<feature type="domain" description="HTH araC/xylS-type" evidence="5">
    <location>
        <begin position="437"/>
        <end position="535"/>
    </location>
</feature>
<dbReference type="InterPro" id="IPR018062">
    <property type="entry name" value="HTH_AraC-typ_CS"/>
</dbReference>
<evidence type="ECO:0000313" key="7">
    <source>
        <dbReference type="EMBL" id="NHN32171.1"/>
    </source>
</evidence>
<dbReference type="SMART" id="SM00342">
    <property type="entry name" value="HTH_ARAC"/>
    <property type="match status" value="1"/>
</dbReference>
<keyword evidence="4" id="KW-0597">Phosphoprotein</keyword>
<dbReference type="Pfam" id="PF12833">
    <property type="entry name" value="HTH_18"/>
    <property type="match status" value="1"/>
</dbReference>
<organism evidence="7 8">
    <name type="scientific">Paenibacillus agricola</name>
    <dbReference type="NCBI Taxonomy" id="2716264"/>
    <lineage>
        <taxon>Bacteria</taxon>
        <taxon>Bacillati</taxon>
        <taxon>Bacillota</taxon>
        <taxon>Bacilli</taxon>
        <taxon>Bacillales</taxon>
        <taxon>Paenibacillaceae</taxon>
        <taxon>Paenibacillus</taxon>
    </lineage>
</organism>
<keyword evidence="8" id="KW-1185">Reference proteome</keyword>
<evidence type="ECO:0000256" key="4">
    <source>
        <dbReference type="PROSITE-ProRule" id="PRU00169"/>
    </source>
</evidence>
<protein>
    <submittedName>
        <fullName evidence="7">Response regulator</fullName>
    </submittedName>
</protein>
<dbReference type="SUPFAM" id="SSF52172">
    <property type="entry name" value="CheY-like"/>
    <property type="match status" value="1"/>
</dbReference>
<dbReference type="PROSITE" id="PS50110">
    <property type="entry name" value="RESPONSE_REGULATORY"/>
    <property type="match status" value="1"/>
</dbReference>
<dbReference type="InterPro" id="IPR001789">
    <property type="entry name" value="Sig_transdc_resp-reg_receiver"/>
</dbReference>
<sequence>MIKMIIVDDEPGQVNEMAAIIRHLRPDIQVFATTSAGKALEYAETHEADVIITDIRMPQMDGLELTEKIMQLNKDIMVVILSGYGEFQYAQKAIEFGVFEYLVKPISKAGLECLFTRIDGQMEKKHEELEGKQLLLKKLDTSVPVYLEHLLNKWVQHDVSINELNELLEAFPLAGSGAVFVTKIEKYKRLAGLFKPEEIASLQNHLKAKMKDVFQNDGGVISFLLESRNDLVVTVFSANNKLCLGLGNLERKLNELIEYTESELGLPLTMCISGNSDDMLQSVHHCYEQAVSALDYSFYSESGKCFFYPQLIVKAGQTEQFNVYELEKKLTNEVKNENIAQIYAIVNDTFDLLYSKKIFIKPNRLKEYFVYIALNMMKMTNISSLDSYYNELMEQVTEEINDCNNYIELRKTIKGIAEKLVGLRKSRDVNKNYVLIQKCKKYIEENYMEDISLETLAGIFYFNPSYLSNLFKTYAGISYSEYLTNVRIQKAQLLLKTSNEKVYTIACKVGYNDSAYLIKIFKRNVGVSPYKYRQLLVDQ</sequence>
<comment type="caution">
    <text evidence="7">The sequence shown here is derived from an EMBL/GenBank/DDBJ whole genome shotgun (WGS) entry which is preliminary data.</text>
</comment>
<dbReference type="RefSeq" id="WP_166152441.1">
    <property type="nucleotide sequence ID" value="NZ_JAAOIW010000007.1"/>
</dbReference>
<keyword evidence="3" id="KW-0804">Transcription</keyword>
<evidence type="ECO:0000259" key="5">
    <source>
        <dbReference type="PROSITE" id="PS01124"/>
    </source>
</evidence>
<dbReference type="InterPro" id="IPR009057">
    <property type="entry name" value="Homeodomain-like_sf"/>
</dbReference>
<dbReference type="Pfam" id="PF00072">
    <property type="entry name" value="Response_reg"/>
    <property type="match status" value="1"/>
</dbReference>
<keyword evidence="2" id="KW-0238">DNA-binding</keyword>
<dbReference type="SUPFAM" id="SSF46689">
    <property type="entry name" value="Homeodomain-like"/>
    <property type="match status" value="2"/>
</dbReference>
<dbReference type="PANTHER" id="PTHR43280:SF2">
    <property type="entry name" value="HTH-TYPE TRANSCRIPTIONAL REGULATOR EXSA"/>
    <property type="match status" value="1"/>
</dbReference>
<dbReference type="InterPro" id="IPR011006">
    <property type="entry name" value="CheY-like_superfamily"/>
</dbReference>
<proteinExistence type="predicted"/>
<dbReference type="SMART" id="SM00448">
    <property type="entry name" value="REC"/>
    <property type="match status" value="1"/>
</dbReference>
<dbReference type="Gene3D" id="1.10.10.60">
    <property type="entry name" value="Homeodomain-like"/>
    <property type="match status" value="2"/>
</dbReference>
<dbReference type="InterPro" id="IPR018060">
    <property type="entry name" value="HTH_AraC"/>
</dbReference>
<evidence type="ECO:0000256" key="3">
    <source>
        <dbReference type="ARBA" id="ARBA00023163"/>
    </source>
</evidence>
<evidence type="ECO:0000259" key="6">
    <source>
        <dbReference type="PROSITE" id="PS50110"/>
    </source>
</evidence>
<reference evidence="7" key="1">
    <citation type="submission" date="2020-03" db="EMBL/GenBank/DDBJ databases">
        <title>Draft sequencing of Paenibacilllus sp. S3N08.</title>
        <authorList>
            <person name="Kim D.-U."/>
        </authorList>
    </citation>
    <scope>NUCLEOTIDE SEQUENCE</scope>
    <source>
        <strain evidence="7">S3N08</strain>
    </source>
</reference>
<dbReference type="PANTHER" id="PTHR43280">
    <property type="entry name" value="ARAC-FAMILY TRANSCRIPTIONAL REGULATOR"/>
    <property type="match status" value="1"/>
</dbReference>
<feature type="domain" description="Response regulatory" evidence="6">
    <location>
        <begin position="3"/>
        <end position="119"/>
    </location>
</feature>
<gene>
    <name evidence="7" type="ORF">G9U52_20225</name>
</gene>
<keyword evidence="1" id="KW-0805">Transcription regulation</keyword>
<name>A0ABX0JE54_9BACL</name>
<dbReference type="CDD" id="cd17536">
    <property type="entry name" value="REC_YesN-like"/>
    <property type="match status" value="1"/>
</dbReference>
<dbReference type="PROSITE" id="PS01124">
    <property type="entry name" value="HTH_ARAC_FAMILY_2"/>
    <property type="match status" value="1"/>
</dbReference>
<evidence type="ECO:0000256" key="2">
    <source>
        <dbReference type="ARBA" id="ARBA00023125"/>
    </source>
</evidence>
<evidence type="ECO:0000256" key="1">
    <source>
        <dbReference type="ARBA" id="ARBA00023015"/>
    </source>
</evidence>
<dbReference type="Gene3D" id="3.40.50.2300">
    <property type="match status" value="1"/>
</dbReference>
<feature type="modified residue" description="4-aspartylphosphate" evidence="4">
    <location>
        <position position="54"/>
    </location>
</feature>
<evidence type="ECO:0000313" key="8">
    <source>
        <dbReference type="Proteomes" id="UP001165962"/>
    </source>
</evidence>
<dbReference type="Proteomes" id="UP001165962">
    <property type="component" value="Unassembled WGS sequence"/>
</dbReference>
<dbReference type="PROSITE" id="PS00041">
    <property type="entry name" value="HTH_ARAC_FAMILY_1"/>
    <property type="match status" value="1"/>
</dbReference>
<accession>A0ABX0JE54</accession>
<dbReference type="EMBL" id="JAAOIW010000007">
    <property type="protein sequence ID" value="NHN32171.1"/>
    <property type="molecule type" value="Genomic_DNA"/>
</dbReference>